<feature type="transmembrane region" description="Helical" evidence="8">
    <location>
        <begin position="267"/>
        <end position="285"/>
    </location>
</feature>
<feature type="region of interest" description="Disordered" evidence="7">
    <location>
        <begin position="1169"/>
        <end position="1190"/>
    </location>
</feature>
<evidence type="ECO:0000256" key="5">
    <source>
        <dbReference type="ARBA" id="ARBA00022989"/>
    </source>
</evidence>
<comment type="caution">
    <text evidence="9">The sequence shown here is derived from an EMBL/GenBank/DDBJ whole genome shotgun (WGS) entry which is preliminary data.</text>
</comment>
<feature type="compositionally biased region" description="Polar residues" evidence="7">
    <location>
        <begin position="1140"/>
        <end position="1150"/>
    </location>
</feature>
<feature type="region of interest" description="Disordered" evidence="7">
    <location>
        <begin position="935"/>
        <end position="955"/>
    </location>
</feature>
<dbReference type="GO" id="GO:0015833">
    <property type="term" value="P:peptide transport"/>
    <property type="evidence" value="ECO:0007669"/>
    <property type="project" value="UniProtKB-KW"/>
</dbReference>
<feature type="transmembrane region" description="Helical" evidence="8">
    <location>
        <begin position="591"/>
        <end position="610"/>
    </location>
</feature>
<name>A0A8S1CZ33_9INSE</name>
<feature type="transmembrane region" description="Helical" evidence="8">
    <location>
        <begin position="56"/>
        <end position="74"/>
    </location>
</feature>
<feature type="region of interest" description="Disordered" evidence="7">
    <location>
        <begin position="1067"/>
        <end position="1108"/>
    </location>
</feature>
<evidence type="ECO:0000313" key="10">
    <source>
        <dbReference type="Proteomes" id="UP000494165"/>
    </source>
</evidence>
<feature type="compositionally biased region" description="Polar residues" evidence="7">
    <location>
        <begin position="1172"/>
        <end position="1189"/>
    </location>
</feature>
<dbReference type="InterPro" id="IPR036259">
    <property type="entry name" value="MFS_trans_sf"/>
</dbReference>
<dbReference type="InterPro" id="IPR000109">
    <property type="entry name" value="POT_fam"/>
</dbReference>
<comment type="similarity">
    <text evidence="2">Belongs to the major facilitator superfamily. Proton-dependent oligopeptide transporter (POT/PTR) (TC 2.A.17) family.</text>
</comment>
<evidence type="ECO:0000256" key="6">
    <source>
        <dbReference type="ARBA" id="ARBA00023136"/>
    </source>
</evidence>
<proteinExistence type="inferred from homology"/>
<keyword evidence="3 8" id="KW-0812">Transmembrane</keyword>
<keyword evidence="4" id="KW-0813">Transport</keyword>
<dbReference type="AlphaFoldDB" id="A0A8S1CZ33"/>
<feature type="transmembrane region" description="Helical" evidence="8">
    <location>
        <begin position="156"/>
        <end position="175"/>
    </location>
</feature>
<evidence type="ECO:0000256" key="1">
    <source>
        <dbReference type="ARBA" id="ARBA00004141"/>
    </source>
</evidence>
<evidence type="ECO:0000256" key="8">
    <source>
        <dbReference type="SAM" id="Phobius"/>
    </source>
</evidence>
<dbReference type="GO" id="GO:0022857">
    <property type="term" value="F:transmembrane transporter activity"/>
    <property type="evidence" value="ECO:0007669"/>
    <property type="project" value="InterPro"/>
</dbReference>
<feature type="transmembrane region" description="Helical" evidence="8">
    <location>
        <begin position="828"/>
        <end position="849"/>
    </location>
</feature>
<dbReference type="SUPFAM" id="SSF103473">
    <property type="entry name" value="MFS general substrate transporter"/>
    <property type="match status" value="1"/>
</dbReference>
<evidence type="ECO:0008006" key="11">
    <source>
        <dbReference type="Google" id="ProtNLM"/>
    </source>
</evidence>
<evidence type="ECO:0000256" key="3">
    <source>
        <dbReference type="ARBA" id="ARBA00022692"/>
    </source>
</evidence>
<evidence type="ECO:0000256" key="7">
    <source>
        <dbReference type="SAM" id="MobiDB-lite"/>
    </source>
</evidence>
<dbReference type="OrthoDB" id="8904098at2759"/>
<feature type="transmembrane region" description="Helical" evidence="8">
    <location>
        <begin position="648"/>
        <end position="668"/>
    </location>
</feature>
<keyword evidence="10" id="KW-1185">Reference proteome</keyword>
<feature type="transmembrane region" description="Helical" evidence="8">
    <location>
        <begin position="315"/>
        <end position="336"/>
    </location>
</feature>
<feature type="region of interest" description="Disordered" evidence="7">
    <location>
        <begin position="1129"/>
        <end position="1154"/>
    </location>
</feature>
<keyword evidence="5 8" id="KW-1133">Transmembrane helix</keyword>
<dbReference type="PANTHER" id="PTHR11654">
    <property type="entry name" value="OLIGOPEPTIDE TRANSPORTER-RELATED"/>
    <property type="match status" value="1"/>
</dbReference>
<feature type="transmembrane region" description="Helical" evidence="8">
    <location>
        <begin position="767"/>
        <end position="788"/>
    </location>
</feature>
<keyword evidence="6 8" id="KW-0472">Membrane</keyword>
<feature type="transmembrane region" description="Helical" evidence="8">
    <location>
        <begin position="112"/>
        <end position="136"/>
    </location>
</feature>
<accession>A0A8S1CZ33</accession>
<feature type="transmembrane region" description="Helical" evidence="8">
    <location>
        <begin position="86"/>
        <end position="106"/>
    </location>
</feature>
<dbReference type="Gene3D" id="1.20.1250.20">
    <property type="entry name" value="MFS general substrate transporter like domains"/>
    <property type="match status" value="2"/>
</dbReference>
<keyword evidence="4" id="KW-0571">Peptide transport</keyword>
<keyword evidence="4" id="KW-0653">Protein transport</keyword>
<sequence length="1202" mass="133202">MEESTDAKPKKSKYPFAIFFIAGFELLQRLCLFWMRTILLLYLVQQLGFPEDFSTMIYHSFNVVLFATPIFGGIIADNWLGRFKTLLIGSLVYGMGIVMMFISSIPGVLGPAILTFMGLFLAGCGNGVLAPCVAVFGGDQFVCPDRRNRQQKFFPVYYVLMSLASAIASFFSPILRARDCLGMDSCYPLSFGISTTFIMLAIGIFVAGKSCYIIKGPEGNVLVQVIKCVVYAIRKKIKNRKNMAKKQHWLDFAGKKFDQKFISDIKLGYAVWKMFLTVPFFWALYDQKGSRWTFQASRMDCDFDGRKVFPDQIQLLSPLLLITMIPIFELLLFPLLKKLNILQTPLKKMVLGGTLAAVAFLVSAGVELAIDPTDPIIPYRKEAQLRLFNALDCPISVSSNLTSNILTREIDIEPYLAWQNLHLPVKNFKTVHLKVRPGEQCAEGLRGSEFNIDIYEEQAQSYVFAGENTLEMSDRIIDSPRKSQKGYSKVRLVMNANMRNVPVILNLSGKRSGSKYSFFFTGEISVSEIKELENDEYDVQIAGVNNIQLGSVVFGTGGVYTMVLNEEKRSFAVTTITPENYVSVLWLIPQYFLMACSEILYAITGLGFAFSQSPKSMKTMIMSGLLTSVAFGNVIVIAISGAQICKDAVWEILIYAGIMFLCMIVFSIQAMWYQYAVIPPEDDFIMETNGKDGSSAKKNKEVNIIRVAAAPRQHRLNSTHCAPSNVHHAEDRISRLRATLPPLLLSSQVMSGQRGSSSMPCGGLCHVLWGLCYVAAGAVQLVAGLFALKWLPVLGLGTNIVSGSWNLLAGITCALIAGLATELNAGRLNALLCISISVLAVDAVNLAILELYEWPFLVTKADQDIIKQRSMEKLVCYARLSTSVSSFLIVIIALLDTHISFCVLHNRKTSKRRAETNNAAPDPILNDMEYILPRRPTNLDDDDDEEQHHLTSNPNSAQAWVFDTGPIGGCATEVKTRLSTDEPLSACNRPNTYLLSRTPQQSNKVVVKLEVPAYEDRTSLNFMRSFSRTPSPTCSLSHPIYESVDKRTATVSPRARLYTADYAYAKHHRPGSSTDTARTHRRSESCDTRPHSVSSFHPPTVASSTAATPSGKYQYASLMMELEQAIQNKKDGDEEGSPVGSGSTDPSTLKDNSDTEFSKELEAALQMLQDLGSPNTIETPSEPSRSITTMPPPGLNLILYFL</sequence>
<feature type="transmembrane region" description="Helical" evidence="8">
    <location>
        <begin position="16"/>
        <end position="44"/>
    </location>
</feature>
<feature type="compositionally biased region" description="Polar residues" evidence="7">
    <location>
        <begin position="1091"/>
        <end position="1108"/>
    </location>
</feature>
<feature type="transmembrane region" description="Helical" evidence="8">
    <location>
        <begin position="348"/>
        <end position="370"/>
    </location>
</feature>
<comment type="subcellular location">
    <subcellularLocation>
        <location evidence="1">Membrane</location>
        <topology evidence="1">Multi-pass membrane protein</topology>
    </subcellularLocation>
</comment>
<dbReference type="Proteomes" id="UP000494165">
    <property type="component" value="Unassembled WGS sequence"/>
</dbReference>
<feature type="transmembrane region" description="Helical" evidence="8">
    <location>
        <begin position="622"/>
        <end position="642"/>
    </location>
</feature>
<evidence type="ECO:0000256" key="4">
    <source>
        <dbReference type="ARBA" id="ARBA00022856"/>
    </source>
</evidence>
<evidence type="ECO:0000313" key="9">
    <source>
        <dbReference type="EMBL" id="CAB3376600.1"/>
    </source>
</evidence>
<feature type="transmembrane region" description="Helical" evidence="8">
    <location>
        <begin position="187"/>
        <end position="207"/>
    </location>
</feature>
<dbReference type="Pfam" id="PF00854">
    <property type="entry name" value="PTR2"/>
    <property type="match status" value="2"/>
</dbReference>
<protein>
    <recommendedName>
        <fullName evidence="11">Major facilitator superfamily (MFS) profile domain-containing protein</fullName>
    </recommendedName>
</protein>
<dbReference type="EMBL" id="CADEPI010000130">
    <property type="protein sequence ID" value="CAB3376600.1"/>
    <property type="molecule type" value="Genomic_DNA"/>
</dbReference>
<feature type="transmembrane region" description="Helical" evidence="8">
    <location>
        <begin position="800"/>
        <end position="821"/>
    </location>
</feature>
<organism evidence="9 10">
    <name type="scientific">Cloeon dipterum</name>
    <dbReference type="NCBI Taxonomy" id="197152"/>
    <lineage>
        <taxon>Eukaryota</taxon>
        <taxon>Metazoa</taxon>
        <taxon>Ecdysozoa</taxon>
        <taxon>Arthropoda</taxon>
        <taxon>Hexapoda</taxon>
        <taxon>Insecta</taxon>
        <taxon>Pterygota</taxon>
        <taxon>Palaeoptera</taxon>
        <taxon>Ephemeroptera</taxon>
        <taxon>Pisciforma</taxon>
        <taxon>Baetidae</taxon>
        <taxon>Cloeon</taxon>
    </lineage>
</organism>
<dbReference type="GO" id="GO:0016020">
    <property type="term" value="C:membrane"/>
    <property type="evidence" value="ECO:0007669"/>
    <property type="project" value="UniProtKB-SubCell"/>
</dbReference>
<evidence type="ECO:0000256" key="2">
    <source>
        <dbReference type="ARBA" id="ARBA00005982"/>
    </source>
</evidence>
<reference evidence="9 10" key="1">
    <citation type="submission" date="2020-04" db="EMBL/GenBank/DDBJ databases">
        <authorList>
            <person name="Alioto T."/>
            <person name="Alioto T."/>
            <person name="Gomez Garrido J."/>
        </authorList>
    </citation>
    <scope>NUCLEOTIDE SEQUENCE [LARGE SCALE GENOMIC DNA]</scope>
</reference>
<gene>
    <name evidence="9" type="ORF">CLODIP_2_CD02427</name>
</gene>
<feature type="transmembrane region" description="Helical" evidence="8">
    <location>
        <begin position="884"/>
        <end position="904"/>
    </location>
</feature>